<feature type="signal peptide" evidence="4">
    <location>
        <begin position="1"/>
        <end position="29"/>
    </location>
</feature>
<dbReference type="GO" id="GO:0016787">
    <property type="term" value="F:hydrolase activity"/>
    <property type="evidence" value="ECO:0007669"/>
    <property type="project" value="UniProtKB-KW"/>
</dbReference>
<dbReference type="RefSeq" id="WP_128635960.1">
    <property type="nucleotide sequence ID" value="NZ_RRCN01000002.1"/>
</dbReference>
<dbReference type="SUPFAM" id="SSF56281">
    <property type="entry name" value="Metallo-hydrolase/oxidoreductase"/>
    <property type="match status" value="1"/>
</dbReference>
<dbReference type="InterPro" id="IPR035681">
    <property type="entry name" value="ComA-like_MBL"/>
</dbReference>
<dbReference type="Gene3D" id="3.60.15.10">
    <property type="entry name" value="Ribonuclease Z/Hydroxyacylglutathione hydrolase-like"/>
    <property type="match status" value="1"/>
</dbReference>
<keyword evidence="6" id="KW-0378">Hydrolase</keyword>
<dbReference type="Pfam" id="PF00753">
    <property type="entry name" value="Lactamase_B"/>
    <property type="match status" value="1"/>
</dbReference>
<keyword evidence="7" id="KW-1185">Reference proteome</keyword>
<comment type="caution">
    <text evidence="6">The sequence shown here is derived from an EMBL/GenBank/DDBJ whole genome shotgun (WGS) entry which is preliminary data.</text>
</comment>
<dbReference type="Proteomes" id="UP000267017">
    <property type="component" value="Unassembled WGS sequence"/>
</dbReference>
<sequence>MKKSKMIFAACMAFILLTLCGCTSFQDNASFAASKPSSTSASSVISEDSQLKVIFLDVGQGNAQLILTPSGKTMLIDGGNNGREKDMFNYIKQYNVKKIDVLVGSHPDADHIGTFPELVDALDIGAVYLPRASSNTKTYEALLTSIKNKGLRIKTAKTGVTIDLDEKIKVVMVAPADTYEDTNNMSAVVKITYGQQSFLFPGDAEYKSEQDMIKSGAELGSTVLAVGHHGSNSSTSVGFLKKVKPLYAVIQVGEDNKYGHPTEKTLKKLENQKVKILRTDKNGSITFTTDGSSLKVATDK</sequence>
<comment type="catalytic activity">
    <reaction evidence="3">
        <text>3',5'-cyclic UMP + H2O = UMP + H(+)</text>
        <dbReference type="Rhea" id="RHEA:70575"/>
        <dbReference type="ChEBI" id="CHEBI:15377"/>
        <dbReference type="ChEBI" id="CHEBI:15378"/>
        <dbReference type="ChEBI" id="CHEBI:57865"/>
        <dbReference type="ChEBI" id="CHEBI:184387"/>
    </reaction>
    <physiologicalReaction direction="left-to-right" evidence="3">
        <dbReference type="Rhea" id="RHEA:70576"/>
    </physiologicalReaction>
</comment>
<dbReference type="PANTHER" id="PTHR30619">
    <property type="entry name" value="DNA INTERNALIZATION/COMPETENCE PROTEIN COMEC/REC2"/>
    <property type="match status" value="1"/>
</dbReference>
<protein>
    <submittedName>
        <fullName evidence="6">MBL fold metallo-hydrolase</fullName>
    </submittedName>
</protein>
<evidence type="ECO:0000256" key="3">
    <source>
        <dbReference type="ARBA" id="ARBA00048505"/>
    </source>
</evidence>
<feature type="chain" id="PRO_5039346378" evidence="4">
    <location>
        <begin position="30"/>
        <end position="300"/>
    </location>
</feature>
<organism evidence="6 7">
    <name type="scientific">Paenibacillus oralis</name>
    <dbReference type="NCBI Taxonomy" id="2490856"/>
    <lineage>
        <taxon>Bacteria</taxon>
        <taxon>Bacillati</taxon>
        <taxon>Bacillota</taxon>
        <taxon>Bacilli</taxon>
        <taxon>Bacillales</taxon>
        <taxon>Paenibacillaceae</taxon>
        <taxon>Paenibacillus</taxon>
    </lineage>
</organism>
<evidence type="ECO:0000313" key="7">
    <source>
        <dbReference type="Proteomes" id="UP000267017"/>
    </source>
</evidence>
<evidence type="ECO:0000313" key="6">
    <source>
        <dbReference type="EMBL" id="RRJ54867.1"/>
    </source>
</evidence>
<feature type="domain" description="Metallo-beta-lactamase" evidence="5">
    <location>
        <begin position="60"/>
        <end position="254"/>
    </location>
</feature>
<evidence type="ECO:0000259" key="5">
    <source>
        <dbReference type="SMART" id="SM00849"/>
    </source>
</evidence>
<reference evidence="6 7" key="1">
    <citation type="submission" date="2018-11" db="EMBL/GenBank/DDBJ databases">
        <title>Genome sequencing of Paenibacillus sp. KCOM 3021 (= ChDC PVNT-B20).</title>
        <authorList>
            <person name="Kook J.-K."/>
            <person name="Park S.-N."/>
            <person name="Lim Y.K."/>
        </authorList>
    </citation>
    <scope>NUCLEOTIDE SEQUENCE [LARGE SCALE GENOMIC DNA]</scope>
    <source>
        <strain evidence="6 7">KCOM 3021</strain>
    </source>
</reference>
<gene>
    <name evidence="6" type="ORF">EHV15_35425</name>
</gene>
<dbReference type="PANTHER" id="PTHR30619:SF7">
    <property type="entry name" value="BETA-LACTAMASE DOMAIN PROTEIN"/>
    <property type="match status" value="1"/>
</dbReference>
<accession>A0A3P3TA28</accession>
<dbReference type="InterPro" id="IPR001279">
    <property type="entry name" value="Metallo-B-lactamas"/>
</dbReference>
<dbReference type="InterPro" id="IPR052159">
    <property type="entry name" value="Competence_DNA_uptake"/>
</dbReference>
<evidence type="ECO:0000256" key="1">
    <source>
        <dbReference type="ARBA" id="ARBA00034221"/>
    </source>
</evidence>
<dbReference type="PROSITE" id="PS51257">
    <property type="entry name" value="PROKAR_LIPOPROTEIN"/>
    <property type="match status" value="1"/>
</dbReference>
<evidence type="ECO:0000256" key="2">
    <source>
        <dbReference type="ARBA" id="ARBA00034301"/>
    </source>
</evidence>
<evidence type="ECO:0000256" key="4">
    <source>
        <dbReference type="SAM" id="SignalP"/>
    </source>
</evidence>
<comment type="catalytic activity">
    <reaction evidence="1">
        <text>3',5'-cyclic CMP + H2O = CMP + H(+)</text>
        <dbReference type="Rhea" id="RHEA:72675"/>
        <dbReference type="ChEBI" id="CHEBI:15377"/>
        <dbReference type="ChEBI" id="CHEBI:15378"/>
        <dbReference type="ChEBI" id="CHEBI:58003"/>
        <dbReference type="ChEBI" id="CHEBI:60377"/>
    </reaction>
    <physiologicalReaction direction="left-to-right" evidence="1">
        <dbReference type="Rhea" id="RHEA:72676"/>
    </physiologicalReaction>
</comment>
<name>A0A3P3TA28_9BACL</name>
<dbReference type="InterPro" id="IPR036866">
    <property type="entry name" value="RibonucZ/Hydroxyglut_hydro"/>
</dbReference>
<dbReference type="AlphaFoldDB" id="A0A3P3TA28"/>
<dbReference type="SMART" id="SM00849">
    <property type="entry name" value="Lactamase_B"/>
    <property type="match status" value="1"/>
</dbReference>
<keyword evidence="4" id="KW-0732">Signal</keyword>
<dbReference type="CDD" id="cd07731">
    <property type="entry name" value="ComA-like_MBL-fold"/>
    <property type="match status" value="1"/>
</dbReference>
<dbReference type="EMBL" id="RRCN01000002">
    <property type="protein sequence ID" value="RRJ54867.1"/>
    <property type="molecule type" value="Genomic_DNA"/>
</dbReference>
<dbReference type="OrthoDB" id="9761531at2"/>
<comment type="function">
    <text evidence="2">Counteracts the endogenous Pycsar antiviral defense system. Phosphodiesterase that enables metal-dependent hydrolysis of host cyclic nucleotide Pycsar defense signals such as cCMP and cUMP.</text>
</comment>
<proteinExistence type="predicted"/>